<sequence length="636" mass="73315">MTSTIDTSLLKKAQPLSENANELENFLKQLSQLADDNAINRVISLYEKTIISLEQKIWKNKPGRKEIKQYQQSFSVLEKLHQLKTADARYNFKIVIPVADRPQHLKNCLTSLLSLCKSYNYGGYKNNKFNKISVLIADDSSDYKNIKQHKNYCTEFSDKGINTEYFGLKEQLALVNDTTANNADLSNIISSIEGHANHANFSHKGASIMRNITYLKINQTLSQNEKKNTLIYFIDSDQEFCINTLNAPENSDKNLFAINYFHYLNEIFKSQDVSILTGKVVGDPPVSPSVMAGNFQQDIKNFLNTIENLNPNRTCQFHQHETGSKGAEYHDMAGLFGFSEQQKTFNYHCTLHDAHTNADCFHDFSEKLSHFFYGGHPTRKTFFQYEDGFLATIPARTVYTGNYVIKPKNLEHFIPFATLKLRMAGPVLGRLLNAQLKNKFVSANLPMLHNRTLDSTGQAEFRLGVENKNNTIDLSNEFIRQFYGDVMLFSIKKITEQNLTCNTKNHEKIQSIINVTYADIKENYIEKHNVILQLKTQLKKQLDKKDNWWNIDKNSPEKTSHKKINHTKINFHNFLKNIETNFSEENFAFQEISSSDNAEKHLTSILQAILHYQDDVKNWRKAFTSESKRQNSHVYQ</sequence>
<name>A0A3B0WHD8_9ZZZZ</name>
<accession>A0A3B0WHD8</accession>
<evidence type="ECO:0000313" key="1">
    <source>
        <dbReference type="EMBL" id="VAW55255.1"/>
    </source>
</evidence>
<dbReference type="EMBL" id="UOFD01000087">
    <property type="protein sequence ID" value="VAW55255.1"/>
    <property type="molecule type" value="Genomic_DNA"/>
</dbReference>
<organism evidence="1">
    <name type="scientific">hydrothermal vent metagenome</name>
    <dbReference type="NCBI Taxonomy" id="652676"/>
    <lineage>
        <taxon>unclassified sequences</taxon>
        <taxon>metagenomes</taxon>
        <taxon>ecological metagenomes</taxon>
    </lineage>
</organism>
<reference evidence="1" key="1">
    <citation type="submission" date="2018-06" db="EMBL/GenBank/DDBJ databases">
        <authorList>
            <person name="Zhirakovskaya E."/>
        </authorList>
    </citation>
    <scope>NUCLEOTIDE SEQUENCE</scope>
</reference>
<gene>
    <name evidence="1" type="ORF">MNBD_GAMMA06-1037</name>
</gene>
<dbReference type="AlphaFoldDB" id="A0A3B0WHD8"/>
<protein>
    <submittedName>
        <fullName evidence="1">Uncharacterized protein</fullName>
    </submittedName>
</protein>
<proteinExistence type="predicted"/>